<reference evidence="10" key="1">
    <citation type="submission" date="2016-10" db="EMBL/GenBank/DDBJ databases">
        <authorList>
            <person name="Varghese N."/>
            <person name="Submissions S."/>
        </authorList>
    </citation>
    <scope>NUCLEOTIDE SEQUENCE [LARGE SCALE GENOMIC DNA]</scope>
    <source>
        <strain evidence="10">CGMCC 4.3516</strain>
    </source>
</reference>
<keyword evidence="4" id="KW-0479">Metal-binding</keyword>
<dbReference type="GO" id="GO:0006154">
    <property type="term" value="P:adenosine catabolic process"/>
    <property type="evidence" value="ECO:0007669"/>
    <property type="project" value="TreeGrafter"/>
</dbReference>
<keyword evidence="10" id="KW-1185">Reference proteome</keyword>
<dbReference type="FunFam" id="3.20.20.140:FF:000020">
    <property type="entry name" value="Adenosine deaminase"/>
    <property type="match status" value="1"/>
</dbReference>
<evidence type="ECO:0000256" key="5">
    <source>
        <dbReference type="ARBA" id="ARBA00022801"/>
    </source>
</evidence>
<dbReference type="GO" id="GO:0046103">
    <property type="term" value="P:inosine biosynthetic process"/>
    <property type="evidence" value="ECO:0007669"/>
    <property type="project" value="TreeGrafter"/>
</dbReference>
<proteinExistence type="inferred from homology"/>
<evidence type="ECO:0000256" key="4">
    <source>
        <dbReference type="ARBA" id="ARBA00022723"/>
    </source>
</evidence>
<dbReference type="InterPro" id="IPR032466">
    <property type="entry name" value="Metal_Hydrolase"/>
</dbReference>
<evidence type="ECO:0000256" key="1">
    <source>
        <dbReference type="ARBA" id="ARBA00001947"/>
    </source>
</evidence>
<dbReference type="AlphaFoldDB" id="A0A1G6Z363"/>
<keyword evidence="6" id="KW-0862">Zinc</keyword>
<gene>
    <name evidence="9" type="ORF">SAMN05216270_11024</name>
</gene>
<dbReference type="GO" id="GO:0004000">
    <property type="term" value="F:adenosine deaminase activity"/>
    <property type="evidence" value="ECO:0007669"/>
    <property type="project" value="TreeGrafter"/>
</dbReference>
<feature type="domain" description="Adenosine deaminase" evidence="8">
    <location>
        <begin position="19"/>
        <end position="356"/>
    </location>
</feature>
<name>A0A1G6Z363_9ACTN</name>
<organism evidence="9 10">
    <name type="scientific">Glycomyces harbinensis</name>
    <dbReference type="NCBI Taxonomy" id="58114"/>
    <lineage>
        <taxon>Bacteria</taxon>
        <taxon>Bacillati</taxon>
        <taxon>Actinomycetota</taxon>
        <taxon>Actinomycetes</taxon>
        <taxon>Glycomycetales</taxon>
        <taxon>Glycomycetaceae</taxon>
        <taxon>Glycomyces</taxon>
    </lineage>
</organism>
<keyword evidence="5" id="KW-0378">Hydrolase</keyword>
<comment type="cofactor">
    <cofactor evidence="1">
        <name>Zn(2+)</name>
        <dbReference type="ChEBI" id="CHEBI:29105"/>
    </cofactor>
</comment>
<accession>A0A1G6Z363</accession>
<protein>
    <recommendedName>
        <fullName evidence="3">adenosine deaminase</fullName>
        <ecNumber evidence="3">3.5.4.4</ecNumber>
    </recommendedName>
</protein>
<evidence type="ECO:0000313" key="10">
    <source>
        <dbReference type="Proteomes" id="UP000198949"/>
    </source>
</evidence>
<dbReference type="GO" id="GO:0046872">
    <property type="term" value="F:metal ion binding"/>
    <property type="evidence" value="ECO:0007669"/>
    <property type="project" value="UniProtKB-KW"/>
</dbReference>
<evidence type="ECO:0000259" key="8">
    <source>
        <dbReference type="Pfam" id="PF00962"/>
    </source>
</evidence>
<dbReference type="EC" id="3.5.4.4" evidence="3"/>
<sequence>MNSTAPSDALSIDQIRSAPKAVLHEHLDGGVRPQTLIEIADEIGHTLPATEAGALGDWFFEAADSGTLERYLETFAHTIAVSQKADHCFRIASEAAQDLAADGVVYAELRYAPEQQLLGGLSLEEVVEATLAGFEEGQRLAEKAGNKITARTILCGMRHADRTLEIARLAVAYRDKGVVGFDIAGGEIGNPAERHVEAFDYLRRESMPFTIHAGESCGPESIWGAVAVCGADRIGHGVQLIKDIDLTGDEAKLSDLAHYIRDRRIALEVAPSSNLQTEGAESIETHPIKALYDLGFRVTVNNDNRLMSRTSTSREFHLLSETFGWGWAEVRRCTENAVKASFLHHPERRRLLEEVVRPAYAALEASESDAE</sequence>
<dbReference type="Proteomes" id="UP000198949">
    <property type="component" value="Unassembled WGS sequence"/>
</dbReference>
<dbReference type="NCBIfam" id="TIGR01430">
    <property type="entry name" value="aden_deam"/>
    <property type="match status" value="1"/>
</dbReference>
<keyword evidence="7" id="KW-0546">Nucleotide metabolism</keyword>
<dbReference type="EMBL" id="FNAD01000010">
    <property type="protein sequence ID" value="SDD96971.1"/>
    <property type="molecule type" value="Genomic_DNA"/>
</dbReference>
<dbReference type="NCBIfam" id="NF006847">
    <property type="entry name" value="PRK09358.1-2"/>
    <property type="match status" value="1"/>
</dbReference>
<evidence type="ECO:0000313" key="9">
    <source>
        <dbReference type="EMBL" id="SDD96971.1"/>
    </source>
</evidence>
<evidence type="ECO:0000256" key="6">
    <source>
        <dbReference type="ARBA" id="ARBA00022833"/>
    </source>
</evidence>
<evidence type="ECO:0000256" key="2">
    <source>
        <dbReference type="ARBA" id="ARBA00006676"/>
    </source>
</evidence>
<dbReference type="PANTHER" id="PTHR11409">
    <property type="entry name" value="ADENOSINE DEAMINASE"/>
    <property type="match status" value="1"/>
</dbReference>
<dbReference type="Pfam" id="PF00962">
    <property type="entry name" value="A_deaminase"/>
    <property type="match status" value="1"/>
</dbReference>
<evidence type="ECO:0000256" key="7">
    <source>
        <dbReference type="ARBA" id="ARBA00023080"/>
    </source>
</evidence>
<dbReference type="OrthoDB" id="105475at2"/>
<dbReference type="STRING" id="58114.SAMN05216270_11024"/>
<evidence type="ECO:0000256" key="3">
    <source>
        <dbReference type="ARBA" id="ARBA00012784"/>
    </source>
</evidence>
<dbReference type="SUPFAM" id="SSF51556">
    <property type="entry name" value="Metallo-dependent hydrolases"/>
    <property type="match status" value="1"/>
</dbReference>
<dbReference type="Gene3D" id="3.20.20.140">
    <property type="entry name" value="Metal-dependent hydrolases"/>
    <property type="match status" value="1"/>
</dbReference>
<dbReference type="GO" id="GO:0043103">
    <property type="term" value="P:hypoxanthine salvage"/>
    <property type="evidence" value="ECO:0007669"/>
    <property type="project" value="TreeGrafter"/>
</dbReference>
<dbReference type="InterPro" id="IPR006330">
    <property type="entry name" value="Ado/ade_deaminase"/>
</dbReference>
<comment type="similarity">
    <text evidence="2">Belongs to the metallo-dependent hydrolases superfamily. Adenosine and AMP deaminases family.</text>
</comment>
<dbReference type="GO" id="GO:0009117">
    <property type="term" value="P:nucleotide metabolic process"/>
    <property type="evidence" value="ECO:0007669"/>
    <property type="project" value="UniProtKB-KW"/>
</dbReference>
<dbReference type="InterPro" id="IPR001365">
    <property type="entry name" value="A_deaminase_dom"/>
</dbReference>
<dbReference type="RefSeq" id="WP_091037714.1">
    <property type="nucleotide sequence ID" value="NZ_FNAD01000010.1"/>
</dbReference>
<dbReference type="GO" id="GO:0005829">
    <property type="term" value="C:cytosol"/>
    <property type="evidence" value="ECO:0007669"/>
    <property type="project" value="TreeGrafter"/>
</dbReference>
<dbReference type="PANTHER" id="PTHR11409:SF43">
    <property type="entry name" value="ADENOSINE DEAMINASE"/>
    <property type="match status" value="1"/>
</dbReference>